<dbReference type="OrthoDB" id="2896281at2759"/>
<dbReference type="EMBL" id="JABELV010000133">
    <property type="protein sequence ID" value="KAG7529867.1"/>
    <property type="molecule type" value="Genomic_DNA"/>
</dbReference>
<comment type="caution">
    <text evidence="2">The sequence shown here is derived from an EMBL/GenBank/DDBJ whole genome shotgun (WGS) entry which is preliminary data.</text>
</comment>
<dbReference type="CDD" id="cd04301">
    <property type="entry name" value="NAT_SF"/>
    <property type="match status" value="1"/>
</dbReference>
<gene>
    <name evidence="2" type="ORF">FFLO_05357</name>
</gene>
<organism evidence="2 3">
    <name type="scientific">Filobasidium floriforme</name>
    <dbReference type="NCBI Taxonomy" id="5210"/>
    <lineage>
        <taxon>Eukaryota</taxon>
        <taxon>Fungi</taxon>
        <taxon>Dikarya</taxon>
        <taxon>Basidiomycota</taxon>
        <taxon>Agaricomycotina</taxon>
        <taxon>Tremellomycetes</taxon>
        <taxon>Filobasidiales</taxon>
        <taxon>Filobasidiaceae</taxon>
        <taxon>Filobasidium</taxon>
    </lineage>
</organism>
<proteinExistence type="predicted"/>
<feature type="domain" description="N-acetyltransferase" evidence="1">
    <location>
        <begin position="148"/>
        <end position="232"/>
    </location>
</feature>
<dbReference type="Proteomes" id="UP000812966">
    <property type="component" value="Unassembled WGS sequence"/>
</dbReference>
<dbReference type="InterPro" id="IPR000182">
    <property type="entry name" value="GNAT_dom"/>
</dbReference>
<dbReference type="PANTHER" id="PTHR42791:SF2">
    <property type="entry name" value="N-ACETYLTRANSFERASE DOMAIN-CONTAINING PROTEIN"/>
    <property type="match status" value="1"/>
</dbReference>
<protein>
    <recommendedName>
        <fullName evidence="1">N-acetyltransferase domain-containing protein</fullName>
    </recommendedName>
</protein>
<name>A0A8K0NRF3_9TREE</name>
<dbReference type="GO" id="GO:0016747">
    <property type="term" value="F:acyltransferase activity, transferring groups other than amino-acyl groups"/>
    <property type="evidence" value="ECO:0007669"/>
    <property type="project" value="InterPro"/>
</dbReference>
<evidence type="ECO:0000313" key="3">
    <source>
        <dbReference type="Proteomes" id="UP000812966"/>
    </source>
</evidence>
<dbReference type="InterPro" id="IPR052523">
    <property type="entry name" value="Trichothecene_AcTrans"/>
</dbReference>
<dbReference type="PROSITE" id="PS51186">
    <property type="entry name" value="GNAT"/>
    <property type="match status" value="1"/>
</dbReference>
<evidence type="ECO:0000313" key="2">
    <source>
        <dbReference type="EMBL" id="KAG7529867.1"/>
    </source>
</evidence>
<dbReference type="PANTHER" id="PTHR42791">
    <property type="entry name" value="GNAT FAMILY ACETYLTRANSFERASE"/>
    <property type="match status" value="1"/>
</dbReference>
<keyword evidence="3" id="KW-1185">Reference proteome</keyword>
<dbReference type="SUPFAM" id="SSF55729">
    <property type="entry name" value="Acyl-CoA N-acyltransferases (Nat)"/>
    <property type="match status" value="1"/>
</dbReference>
<evidence type="ECO:0000259" key="1">
    <source>
        <dbReference type="PROSITE" id="PS51186"/>
    </source>
</evidence>
<accession>A0A8K0NRF3</accession>
<dbReference type="Pfam" id="PF13673">
    <property type="entry name" value="Acetyltransf_10"/>
    <property type="match status" value="1"/>
</dbReference>
<reference evidence="2" key="1">
    <citation type="submission" date="2020-04" db="EMBL/GenBank/DDBJ databases">
        <title>Analysis of mating type loci in Filobasidium floriforme.</title>
        <authorList>
            <person name="Nowrousian M."/>
        </authorList>
    </citation>
    <scope>NUCLEOTIDE SEQUENCE</scope>
    <source>
        <strain evidence="2">CBS 6242</strain>
    </source>
</reference>
<dbReference type="AlphaFoldDB" id="A0A8K0NRF3"/>
<dbReference type="InterPro" id="IPR016181">
    <property type="entry name" value="Acyl_CoA_acyltransferase"/>
</dbReference>
<sequence>MSESTPTNQKYKFRLLPLDPKSPEDMLQAAQLAEAAFDSENSLFQRTYLVDPYPSPEERKKGTVKRLTYGLGKGKVAFKAVVDDPENETGKDGDMAGFSIWQPPGTGYRVFESTDREKLTDEEKEVYEQVDLDGWNTLFGNMQKSRERLHGGKDHWYLEVLAIHPIYQRQGLGNTLLSTQLSSLPADQAVQLESTPAGQGLYRKFGFEVVDTLKVVGRGGKGLDIPVMVKKPSKTG</sequence>
<dbReference type="Gene3D" id="3.40.630.30">
    <property type="match status" value="1"/>
</dbReference>